<dbReference type="InterPro" id="IPR014756">
    <property type="entry name" value="Ig_E-set"/>
</dbReference>
<dbReference type="NCBIfam" id="TIGR04131">
    <property type="entry name" value="Bac_Flav_CTERM"/>
    <property type="match status" value="1"/>
</dbReference>
<dbReference type="Proteomes" id="UP000825381">
    <property type="component" value="Chromosome"/>
</dbReference>
<dbReference type="Pfam" id="PF02368">
    <property type="entry name" value="Big_2"/>
    <property type="match status" value="1"/>
</dbReference>
<dbReference type="SUPFAM" id="SSF48726">
    <property type="entry name" value="Immunoglobulin"/>
    <property type="match status" value="1"/>
</dbReference>
<dbReference type="InterPro" id="IPR003343">
    <property type="entry name" value="Big_2"/>
</dbReference>
<proteinExistence type="predicted"/>
<dbReference type="InterPro" id="IPR026341">
    <property type="entry name" value="T9SS_type_B"/>
</dbReference>
<dbReference type="RefSeq" id="WP_220640086.1">
    <property type="nucleotide sequence ID" value="NZ_CP080429.1"/>
</dbReference>
<dbReference type="EMBL" id="CP080429">
    <property type="protein sequence ID" value="QYJ67741.1"/>
    <property type="molecule type" value="Genomic_DNA"/>
</dbReference>
<dbReference type="InterPro" id="IPR036179">
    <property type="entry name" value="Ig-like_dom_sf"/>
</dbReference>
<evidence type="ECO:0000313" key="3">
    <source>
        <dbReference type="Proteomes" id="UP000825381"/>
    </source>
</evidence>
<organism evidence="2 3">
    <name type="scientific">Flavobacterium litorale</name>
    <dbReference type="NCBI Taxonomy" id="2856519"/>
    <lineage>
        <taxon>Bacteria</taxon>
        <taxon>Pseudomonadati</taxon>
        <taxon>Bacteroidota</taxon>
        <taxon>Flavobacteriia</taxon>
        <taxon>Flavobacteriales</taxon>
        <taxon>Flavobacteriaceae</taxon>
        <taxon>Flavobacterium</taxon>
    </lineage>
</organism>
<dbReference type="InterPro" id="IPR001322">
    <property type="entry name" value="Lamin_tail_dom"/>
</dbReference>
<keyword evidence="3" id="KW-1185">Reference proteome</keyword>
<gene>
    <name evidence="2" type="ORF">K1I41_09335</name>
</gene>
<reference evidence="2 3" key="1">
    <citation type="submission" date="2021-07" db="EMBL/GenBank/DDBJ databases">
        <title>Flavobacterium WSW3-B6 sp.nov, isolated from seaweed.</title>
        <authorList>
            <person name="Muhammad N."/>
            <person name="Ho H."/>
            <person name="Lee Y.-J."/>
            <person name="Nguyen T."/>
            <person name="Ho J."/>
            <person name="Kim S.-G."/>
        </authorList>
    </citation>
    <scope>NUCLEOTIDE SEQUENCE [LARGE SCALE GENOMIC DNA]</scope>
    <source>
        <strain evidence="2 3">WSW3-B6</strain>
    </source>
</reference>
<sequence length="2251" mass="234565">MFFFSLVVSLNVSAQIYQHNFGNTPITANPYTGTPSILNANLSGSSWTNNTGAWLNVNGSSSSIALSATSPTAATSIFTEFTLTFDIAAGKELEITSFNFWRRRTPSAAQTWSMTINGIAVGNGSAPITGANTGTTPVLNPVTGLTGTVTVIVRFNNSATGSGSLVIDDFTLNGSITDLAPPCALDVTTFSPTTGPENTLVTFTGTGFNDATGVTFDGITATFAALSDTEMIALVPNGVTAGNIEVTGSGCTETVTGNFNIITSECQSDIYISEIYDNNGGSFGVIELYNPSGNTVNLGGQYVLERYGNIGDPSPSTGYIVTLAGSIAPYSTYLVSSSTSSPTGCPNSFDDNIGNGINANDEFKLKKNGVIIDVARAPNFIGYTVIRNANADAPTATYSSGDWTVTSNDCGDLGSHTADPSSGNVPDITHPATESICENETAIFSVSLTGTGYSYQWRVLNSSGNWINVTNDTNYTGATTNTLTITGVPFGFDGNQYYCEITSSNCDLVSNAAQLNVTEAPTPVVGTATPSSCTADTGTITITSPVAFGISYSINGIDYQFANTFNDLPAGDYTVTARNLSNCVSTPVTITVSEAGAPDVATTTVTQPTCTEPNGTITVDAPTGTGFSYSINGIDFQTDVNFTGLAPATYNITTMNAIGCTSVTPDIVINPFAALPAATTTVTQPTCDVTTGTIEVTAPLGAQYTYSLDGISYFSTTTFSNLAPGTYTITTQDGGGCISVTGNIVINNVPDAPVLGTLNITQPTCEAGGRIFVLSPLGAAYTYSIDGVNYQTNPIFENVAAGTYQVTVQTLGCISAPETAVINQNSAPDCIENPNLTNDFPPSSDDNLAAKGSWYTSHGSPTSGTSSIWMWSYAGNGEGTYTCYNFESGKEYRICISLINENIPGTLGYVNPDANFYIQASNGAFTPTPTPTGNQTIANWHATDQTITDYTYTFTANNNYSKLWFFPYMLAPAMIAGDEYKIRLHSVKVEEVITNPTINVVGTTATIIGTPTTGGSWLWEPAALVTSQNADNSVVILSETCSSEIVTATFISDCEICSTYTVQTTTPTVPLAAPTVTTTQPDCEGTVAQIEVTAPAGAGFTYSIGGAYQSSPIFNGLAAGNYNVTVEDNSGCISEITVATINTIPNAPATATTTVTQPTCTEPNGTIEVTSPTGAGLEYSINGMDFQTSTIFTVPAGTYNITTKNADGCTSVTENIVINPAPTIPANAVVNYIQPTCTEATGTITINSPTGAGLTYSINNGADYQASNVFTGQAPGNYTVLVQNADGCISNPVTATVNPTPTVPANAVVSYIQPTCTEPTGTITIDSPTGEGLTYSINNGTDYQASNVFTGQASGNYTVLVQNADGCISNPITATVNPVPTAPADATVSYIQPTCTEPTGTITIDSPTGAGLMYSINNGVDYQASNVFSVLAPGDYSVVVQNADGCTSNAVTATVDDAPTLAAATYTVTPLGCNDTTGTITVTSTNPDYTYSIGGAYQSSPIFTGLVPNSYVLTIQDINGCTSAPIAVTIDAAPTLPADAAITVTQPNCNNPLGIITINAPLGAGLTYSINGGDTYQNVTNFVNVTPGNYSVLVKNASGCVSENPQAVTINPAPIVPAAATYTSTNPTCTSAVGSITITAPLGTNLEYSINNGASYSNALVYNNLTPDTYQLIVRNTVGGCTSNPVNITINPSPNTPEDAVVTASQPECNSTAGAATITFPLGVGYTYSINGSDYQSSTTFFNLAPGDYLAYVKNAAGCIADTPTPFTINDAPAVPDFATVTITNPDCTTPTGSIEVTAPLGAEFTYSIDGENYQTETTFTDVVPGTYTITVQNTDGCTSLPVTRTVQPQPDLPTIPTVSITQTDCDSDTGKIVVTSPFGANFSYSINGGVDYQANTTFPNVTPGDYTITVRNAEGCTATSGIVTVDAPPAPAPDPGINTGTTAICEGETTQLENEVENGIWLSSNENIATVDDTGLVTSIKAGTVTISYTVGTVCTDAATTTVTINPLPVPTLEEQYYLCQDTETETYESIVLNSGLSISNYSFIWKKEDTVLPFLSGFIVVDEPGTYSVEATNLTTGCIGTTTTTVGVSSTAIATAKVATDFNYQQTITVNVTGGSGDYEFSLNGGAFQDENVFTNITEGLYTIIVNDKNGCEPIVLEVYALNYPRFFSPNGDGTHETWNINGLTGQNTVIYIYDRYGKAITSVIPGQLGWDGTYNGKQLPATDYWFTLTYESSDGTNKEFKAHFSLLR</sequence>
<feature type="domain" description="LTD" evidence="1">
    <location>
        <begin position="247"/>
        <end position="380"/>
    </location>
</feature>
<dbReference type="SUPFAM" id="SSF49373">
    <property type="entry name" value="Invasin/intimin cell-adhesion fragments"/>
    <property type="match status" value="1"/>
</dbReference>
<dbReference type="Gene3D" id="2.60.40.10">
    <property type="entry name" value="Immunoglobulins"/>
    <property type="match status" value="2"/>
</dbReference>
<protein>
    <submittedName>
        <fullName evidence="2">T9SS type B sorting domain-containing protein</fullName>
    </submittedName>
</protein>
<dbReference type="SUPFAM" id="SSF81296">
    <property type="entry name" value="E set domains"/>
    <property type="match status" value="1"/>
</dbReference>
<dbReference type="Pfam" id="PF13585">
    <property type="entry name" value="CHU_C"/>
    <property type="match status" value="1"/>
</dbReference>
<evidence type="ECO:0000313" key="2">
    <source>
        <dbReference type="EMBL" id="QYJ67741.1"/>
    </source>
</evidence>
<dbReference type="PROSITE" id="PS51841">
    <property type="entry name" value="LTD"/>
    <property type="match status" value="1"/>
</dbReference>
<dbReference type="InterPro" id="IPR013783">
    <property type="entry name" value="Ig-like_fold"/>
</dbReference>
<dbReference type="InterPro" id="IPR008964">
    <property type="entry name" value="Invasin/intimin_cell_adhesion"/>
</dbReference>
<evidence type="ECO:0000259" key="1">
    <source>
        <dbReference type="PROSITE" id="PS51841"/>
    </source>
</evidence>
<dbReference type="Gene3D" id="2.60.40.1080">
    <property type="match status" value="1"/>
</dbReference>
<accession>A0ABX8V4H8</accession>
<name>A0ABX8V4H8_9FLAO</name>